<sequence>MQALAEIKQGDPARALQTLDGLQPVSVPGRLAQALALSGAAGMGFADPALGTVKAAECRTLALATGERSTLVVASWAQAAAAHERDDLHAASERTSWTRTRCANWRSVCSTGTSA</sequence>
<proteinExistence type="predicted"/>
<dbReference type="RefSeq" id="WP_013678365.1">
    <property type="nucleotide sequence ID" value="NZ_BAABKS010000019.1"/>
</dbReference>
<gene>
    <name evidence="1" type="ORF">ACFQ34_03360</name>
</gene>
<dbReference type="Proteomes" id="UP001597182">
    <property type="component" value="Unassembled WGS sequence"/>
</dbReference>
<evidence type="ECO:0000313" key="2">
    <source>
        <dbReference type="Proteomes" id="UP001597182"/>
    </source>
</evidence>
<keyword evidence="2" id="KW-1185">Reference proteome</keyword>
<comment type="caution">
    <text evidence="1">The sequence shown here is derived from an EMBL/GenBank/DDBJ whole genome shotgun (WGS) entry which is preliminary data.</text>
</comment>
<name>A0ABW3VB14_9PSEU</name>
<protein>
    <submittedName>
        <fullName evidence="1">Uncharacterized protein</fullName>
    </submittedName>
</protein>
<reference evidence="2" key="1">
    <citation type="journal article" date="2019" name="Int. J. Syst. Evol. Microbiol.">
        <title>The Global Catalogue of Microorganisms (GCM) 10K type strain sequencing project: providing services to taxonomists for standard genome sequencing and annotation.</title>
        <authorList>
            <consortium name="The Broad Institute Genomics Platform"/>
            <consortium name="The Broad Institute Genome Sequencing Center for Infectious Disease"/>
            <person name="Wu L."/>
            <person name="Ma J."/>
        </authorList>
    </citation>
    <scope>NUCLEOTIDE SEQUENCE [LARGE SCALE GENOMIC DNA]</scope>
    <source>
        <strain evidence="2">CCUG 49018</strain>
    </source>
</reference>
<organism evidence="1 2">
    <name type="scientific">Pseudonocardia benzenivorans</name>
    <dbReference type="NCBI Taxonomy" id="228005"/>
    <lineage>
        <taxon>Bacteria</taxon>
        <taxon>Bacillati</taxon>
        <taxon>Actinomycetota</taxon>
        <taxon>Actinomycetes</taxon>
        <taxon>Pseudonocardiales</taxon>
        <taxon>Pseudonocardiaceae</taxon>
        <taxon>Pseudonocardia</taxon>
    </lineage>
</organism>
<evidence type="ECO:0000313" key="1">
    <source>
        <dbReference type="EMBL" id="MFD1232312.1"/>
    </source>
</evidence>
<dbReference type="EMBL" id="JBHTMB010000022">
    <property type="protein sequence ID" value="MFD1232312.1"/>
    <property type="molecule type" value="Genomic_DNA"/>
</dbReference>
<accession>A0ABW3VB14</accession>